<organism evidence="3 4">
    <name type="scientific">Brevibacillus reuszeri</name>
    <dbReference type="NCBI Taxonomy" id="54915"/>
    <lineage>
        <taxon>Bacteria</taxon>
        <taxon>Bacillati</taxon>
        <taxon>Bacillota</taxon>
        <taxon>Bacilli</taxon>
        <taxon>Bacillales</taxon>
        <taxon>Paenibacillaceae</taxon>
        <taxon>Brevibacillus</taxon>
    </lineage>
</organism>
<protein>
    <submittedName>
        <fullName evidence="3">Uncharacterized protein</fullName>
    </submittedName>
</protein>
<dbReference type="OrthoDB" id="10017380at2"/>
<name>A0A0K9YW41_9BACL</name>
<feature type="transmembrane region" description="Helical" evidence="1">
    <location>
        <begin position="12"/>
        <end position="31"/>
    </location>
</feature>
<feature type="transmembrane region" description="Helical" evidence="1">
    <location>
        <begin position="175"/>
        <end position="194"/>
    </location>
</feature>
<evidence type="ECO:0000256" key="1">
    <source>
        <dbReference type="SAM" id="Phobius"/>
    </source>
</evidence>
<keyword evidence="5" id="KW-1185">Reference proteome</keyword>
<dbReference type="EMBL" id="LGIQ01000007">
    <property type="protein sequence ID" value="KNB72949.1"/>
    <property type="molecule type" value="Genomic_DNA"/>
</dbReference>
<reference evidence="2 5" key="3">
    <citation type="submission" date="2019-06" db="EMBL/GenBank/DDBJ databases">
        <title>Whole genome shotgun sequence of Brevibacillus reuszeri NBRC 15719.</title>
        <authorList>
            <person name="Hosoyama A."/>
            <person name="Uohara A."/>
            <person name="Ohji S."/>
            <person name="Ichikawa N."/>
        </authorList>
    </citation>
    <scope>NUCLEOTIDE SEQUENCE [LARGE SCALE GENOMIC DNA]</scope>
    <source>
        <strain evidence="2 5">NBRC 15719</strain>
    </source>
</reference>
<evidence type="ECO:0000313" key="2">
    <source>
        <dbReference type="EMBL" id="GED72562.1"/>
    </source>
</evidence>
<dbReference type="RefSeq" id="WP_049738999.1">
    <property type="nucleotide sequence ID" value="NZ_BJON01000031.1"/>
</dbReference>
<evidence type="ECO:0000313" key="3">
    <source>
        <dbReference type="EMBL" id="KNB72949.1"/>
    </source>
</evidence>
<keyword evidence="1" id="KW-1133">Transmembrane helix</keyword>
<reference evidence="3" key="2">
    <citation type="submission" date="2015-07" db="EMBL/GenBank/DDBJ databases">
        <title>MeaNS - Measles Nucleotide Surveillance Program.</title>
        <authorList>
            <person name="Tran T."/>
            <person name="Druce J."/>
        </authorList>
    </citation>
    <scope>NUCLEOTIDE SEQUENCE</scope>
    <source>
        <strain evidence="3">DSM 9887</strain>
    </source>
</reference>
<feature type="transmembrane region" description="Helical" evidence="1">
    <location>
        <begin position="144"/>
        <end position="163"/>
    </location>
</feature>
<feature type="transmembrane region" description="Helical" evidence="1">
    <location>
        <begin position="75"/>
        <end position="100"/>
    </location>
</feature>
<sequence length="209" mass="23889">MNKKMSKLEDTFLYISSLFLASTFIAFIYAFMNLTIETVNQHVLAFLFLLMIIVVAIVVVKKIDGNTSKLRLLRFIYLIIYLTAFTFFMGFAFSGALLQFLQYINLIPNDTVMLIITTGVTTALYLAAIYIRRDDEQHLKDSKVAVFIVNAILLVLFEIVVVYKLDEYAIKLHIYAFPTFIASLICLGVLEYRFSTVKKDQSQNTPTAL</sequence>
<reference evidence="4" key="1">
    <citation type="submission" date="2015-07" db="EMBL/GenBank/DDBJ databases">
        <title>Genome sequencing project for genomic taxonomy and phylogenomics of Bacillus-like bacteria.</title>
        <authorList>
            <person name="Liu B."/>
            <person name="Wang J."/>
            <person name="Zhu Y."/>
            <person name="Liu G."/>
            <person name="Chen Q."/>
            <person name="Chen Z."/>
            <person name="Lan J."/>
            <person name="Che J."/>
            <person name="Ge C."/>
            <person name="Shi H."/>
            <person name="Pan Z."/>
            <person name="Liu X."/>
        </authorList>
    </citation>
    <scope>NUCLEOTIDE SEQUENCE [LARGE SCALE GENOMIC DNA]</scope>
    <source>
        <strain evidence="4">DSM 9887</strain>
    </source>
</reference>
<keyword evidence="1" id="KW-0812">Transmembrane</keyword>
<accession>A0A0K9YW41</accession>
<comment type="caution">
    <text evidence="3">The sequence shown here is derived from an EMBL/GenBank/DDBJ whole genome shotgun (WGS) entry which is preliminary data.</text>
</comment>
<feature type="transmembrane region" description="Helical" evidence="1">
    <location>
        <begin position="43"/>
        <end position="63"/>
    </location>
</feature>
<feature type="transmembrane region" description="Helical" evidence="1">
    <location>
        <begin position="112"/>
        <end position="132"/>
    </location>
</feature>
<dbReference type="Proteomes" id="UP000036834">
    <property type="component" value="Unassembled WGS sequence"/>
</dbReference>
<dbReference type="Proteomes" id="UP000319578">
    <property type="component" value="Unassembled WGS sequence"/>
</dbReference>
<keyword evidence="1" id="KW-0472">Membrane</keyword>
<dbReference type="EMBL" id="BJON01000031">
    <property type="protein sequence ID" value="GED72562.1"/>
    <property type="molecule type" value="Genomic_DNA"/>
</dbReference>
<dbReference type="PATRIC" id="fig|54915.3.peg.1839"/>
<evidence type="ECO:0000313" key="5">
    <source>
        <dbReference type="Proteomes" id="UP000319578"/>
    </source>
</evidence>
<gene>
    <name evidence="3" type="ORF">ADS79_14085</name>
    <name evidence="2" type="ORF">BRE01_62640</name>
</gene>
<proteinExistence type="predicted"/>
<evidence type="ECO:0000313" key="4">
    <source>
        <dbReference type="Proteomes" id="UP000036834"/>
    </source>
</evidence>
<dbReference type="AlphaFoldDB" id="A0A0K9YW41"/>